<comment type="caution">
    <text evidence="4">The sequence shown here is derived from an EMBL/GenBank/DDBJ whole genome shotgun (WGS) entry which is preliminary data.</text>
</comment>
<dbReference type="Pfam" id="PF13508">
    <property type="entry name" value="Acetyltransf_7"/>
    <property type="match status" value="1"/>
</dbReference>
<dbReference type="InterPro" id="IPR050832">
    <property type="entry name" value="Bact_Acetyltransf"/>
</dbReference>
<feature type="domain" description="N-acetyltransferase" evidence="3">
    <location>
        <begin position="3"/>
        <end position="145"/>
    </location>
</feature>
<evidence type="ECO:0000259" key="3">
    <source>
        <dbReference type="PROSITE" id="PS51186"/>
    </source>
</evidence>
<protein>
    <submittedName>
        <fullName evidence="4">GNAT family N-acetyltransferase</fullName>
    </submittedName>
</protein>
<evidence type="ECO:0000313" key="5">
    <source>
        <dbReference type="Proteomes" id="UP000237194"/>
    </source>
</evidence>
<dbReference type="InterPro" id="IPR000182">
    <property type="entry name" value="GNAT_dom"/>
</dbReference>
<dbReference type="GO" id="GO:0016747">
    <property type="term" value="F:acyltransferase activity, transferring groups other than amino-acyl groups"/>
    <property type="evidence" value="ECO:0007669"/>
    <property type="project" value="InterPro"/>
</dbReference>
<proteinExistence type="predicted"/>
<dbReference type="Proteomes" id="UP000237194">
    <property type="component" value="Unassembled WGS sequence"/>
</dbReference>
<accession>A0A2S3WE33</accession>
<evidence type="ECO:0000313" key="4">
    <source>
        <dbReference type="EMBL" id="POF89216.1"/>
    </source>
</evidence>
<dbReference type="RefSeq" id="WP_103437284.1">
    <property type="nucleotide sequence ID" value="NZ_MIND01000018.1"/>
</dbReference>
<dbReference type="InterPro" id="IPR016181">
    <property type="entry name" value="Acyl_CoA_acyltransferase"/>
</dbReference>
<keyword evidence="2" id="KW-0012">Acyltransferase</keyword>
<dbReference type="Gene3D" id="3.40.630.30">
    <property type="match status" value="1"/>
</dbReference>
<evidence type="ECO:0000256" key="1">
    <source>
        <dbReference type="ARBA" id="ARBA00022679"/>
    </source>
</evidence>
<dbReference type="PANTHER" id="PTHR43877">
    <property type="entry name" value="AMINOALKYLPHOSPHONATE N-ACETYLTRANSFERASE-RELATED-RELATED"/>
    <property type="match status" value="1"/>
</dbReference>
<evidence type="ECO:0000256" key="2">
    <source>
        <dbReference type="ARBA" id="ARBA00023315"/>
    </source>
</evidence>
<dbReference type="PROSITE" id="PS51186">
    <property type="entry name" value="GNAT"/>
    <property type="match status" value="1"/>
</dbReference>
<sequence length="149" mass="16734">MQKTIRLATAADIDAIFHIRTSVRENHLSREQLTQMGITPEAIEQALADAPCIWIAEVEGVPAGFSMADSGDACVFAAFVLPQFEGQGLGRCLMERAECFLFQQHETIWLETAEASRASGFYRKLGWRCVEQLPEGDIRMEKRRQQADT</sequence>
<dbReference type="EMBL" id="MIND01000018">
    <property type="protein sequence ID" value="POF89216.1"/>
    <property type="molecule type" value="Genomic_DNA"/>
</dbReference>
<organism evidence="4 5">
    <name type="scientific">Pseudomonas putida</name>
    <name type="common">Arthrobacter siderocapsulatus</name>
    <dbReference type="NCBI Taxonomy" id="303"/>
    <lineage>
        <taxon>Bacteria</taxon>
        <taxon>Pseudomonadati</taxon>
        <taxon>Pseudomonadota</taxon>
        <taxon>Gammaproteobacteria</taxon>
        <taxon>Pseudomonadales</taxon>
        <taxon>Pseudomonadaceae</taxon>
        <taxon>Pseudomonas</taxon>
    </lineage>
</organism>
<keyword evidence="1 4" id="KW-0808">Transferase</keyword>
<gene>
    <name evidence="4" type="ORF">BGP80_15085</name>
</gene>
<dbReference type="CDD" id="cd04301">
    <property type="entry name" value="NAT_SF"/>
    <property type="match status" value="1"/>
</dbReference>
<dbReference type="AlphaFoldDB" id="A0A2S3WE33"/>
<reference evidence="4 5" key="1">
    <citation type="submission" date="2016-08" db="EMBL/GenBank/DDBJ databases">
        <authorList>
            <person name="Seilhamer J.J."/>
        </authorList>
    </citation>
    <scope>NUCLEOTIDE SEQUENCE [LARGE SCALE GENOMIC DNA]</scope>
    <source>
        <strain evidence="4 5">KT-27</strain>
    </source>
</reference>
<name>A0A2S3WE33_PSEPU</name>
<dbReference type="SUPFAM" id="SSF55729">
    <property type="entry name" value="Acyl-CoA N-acyltransferases (Nat)"/>
    <property type="match status" value="1"/>
</dbReference>
<reference evidence="4 5" key="2">
    <citation type="submission" date="2018-03" db="EMBL/GenBank/DDBJ databases">
        <title>Draft genome of Pseudomonas putida strain KT-27.</title>
        <authorList>
            <person name="Yoshizawa S."/>
            <person name="Khan N.H."/>
            <person name="Nishimura M."/>
            <person name="Chiura H.X."/>
            <person name="Ogura Y."/>
            <person name="Hayashi T."/>
            <person name="Kogure K."/>
        </authorList>
    </citation>
    <scope>NUCLEOTIDE SEQUENCE [LARGE SCALE GENOMIC DNA]</scope>
    <source>
        <strain evidence="4 5">KT-27</strain>
    </source>
</reference>